<organism evidence="4 5">
    <name type="scientific">Enterococcus florum</name>
    <dbReference type="NCBI Taxonomy" id="2480627"/>
    <lineage>
        <taxon>Bacteria</taxon>
        <taxon>Bacillati</taxon>
        <taxon>Bacillota</taxon>
        <taxon>Bacilli</taxon>
        <taxon>Lactobacillales</taxon>
        <taxon>Enterococcaceae</taxon>
        <taxon>Enterococcus</taxon>
    </lineage>
</organism>
<reference evidence="5" key="1">
    <citation type="submission" date="2019-02" db="EMBL/GenBank/DDBJ databases">
        <title>Draft genome sequence of Enterococcus sp. Gos25-1.</title>
        <authorList>
            <person name="Tanaka N."/>
            <person name="Shiwa Y."/>
            <person name="Fujita N."/>
        </authorList>
    </citation>
    <scope>NUCLEOTIDE SEQUENCE [LARGE SCALE GENOMIC DNA]</scope>
    <source>
        <strain evidence="5">Gos25-1</strain>
    </source>
</reference>
<feature type="transmembrane region" description="Helical" evidence="2">
    <location>
        <begin position="6"/>
        <end position="25"/>
    </location>
</feature>
<dbReference type="InterPro" id="IPR013830">
    <property type="entry name" value="SGNH_hydro"/>
</dbReference>
<accession>A0A4P5P4R1</accession>
<comment type="caution">
    <text evidence="4">The sequence shown here is derived from an EMBL/GenBank/DDBJ whole genome shotgun (WGS) entry which is preliminary data.</text>
</comment>
<sequence>MKKIYVWLIPLVAAVISFAGLAFFIPKAQPRLKADPQTQNQHYKQTVHFVAVGDSLTQGVGDETDRGGFVPLVADSLRDEYSLSTVQTENYGVSGERSDQILKRLKKDTDLQRSLESSDMITLTVGGNDLLQAFQKNITATSAKKFDGSIKKYQKNVEKIIEKIRELNTQAPIYLVGIYNPYYLNFSDIKEMQEVVDNWNDASEELAKDSTNVFFVPVNDLLYKGLPTSDSTDESSGDQPTVKNNVLYDEDNFHPNNLGYQLMANAVRDEMIDTNELWLLKEENK</sequence>
<evidence type="ECO:0000256" key="1">
    <source>
        <dbReference type="SAM" id="Coils"/>
    </source>
</evidence>
<name>A0A4P5P4R1_9ENTE</name>
<dbReference type="Gene3D" id="3.40.50.1110">
    <property type="entry name" value="SGNH hydrolase"/>
    <property type="match status" value="1"/>
</dbReference>
<keyword evidence="4" id="KW-0378">Hydrolase</keyword>
<evidence type="ECO:0000313" key="4">
    <source>
        <dbReference type="EMBL" id="GCF92807.1"/>
    </source>
</evidence>
<dbReference type="EMBL" id="BJCC01000006">
    <property type="protein sequence ID" value="GCF92807.1"/>
    <property type="molecule type" value="Genomic_DNA"/>
</dbReference>
<keyword evidence="2" id="KW-0812">Transmembrane</keyword>
<gene>
    <name evidence="4" type="ORF">NRIC_06980</name>
</gene>
<evidence type="ECO:0000259" key="3">
    <source>
        <dbReference type="Pfam" id="PF13472"/>
    </source>
</evidence>
<dbReference type="RefSeq" id="WP_146621300.1">
    <property type="nucleotide sequence ID" value="NZ_BJCC01000006.1"/>
</dbReference>
<dbReference type="AlphaFoldDB" id="A0A4P5P4R1"/>
<keyword evidence="2" id="KW-1133">Transmembrane helix</keyword>
<dbReference type="OrthoDB" id="252349at2"/>
<protein>
    <submittedName>
        <fullName evidence="4">Lipase/acylhydrolase</fullName>
    </submittedName>
</protein>
<evidence type="ECO:0000313" key="5">
    <source>
        <dbReference type="Proteomes" id="UP000290567"/>
    </source>
</evidence>
<dbReference type="SUPFAM" id="SSF52266">
    <property type="entry name" value="SGNH hydrolase"/>
    <property type="match status" value="1"/>
</dbReference>
<dbReference type="InterPro" id="IPR036514">
    <property type="entry name" value="SGNH_hydro_sf"/>
</dbReference>
<keyword evidence="5" id="KW-1185">Reference proteome</keyword>
<feature type="domain" description="SGNH hydrolase-type esterase" evidence="3">
    <location>
        <begin position="51"/>
        <end position="262"/>
    </location>
</feature>
<feature type="coiled-coil region" evidence="1">
    <location>
        <begin position="150"/>
        <end position="209"/>
    </location>
</feature>
<keyword evidence="1" id="KW-0175">Coiled coil</keyword>
<dbReference type="Proteomes" id="UP000290567">
    <property type="component" value="Unassembled WGS sequence"/>
</dbReference>
<evidence type="ECO:0000256" key="2">
    <source>
        <dbReference type="SAM" id="Phobius"/>
    </source>
</evidence>
<keyword evidence="2" id="KW-0472">Membrane</keyword>
<proteinExistence type="predicted"/>
<dbReference type="PANTHER" id="PTHR30383">
    <property type="entry name" value="THIOESTERASE 1/PROTEASE 1/LYSOPHOSPHOLIPASE L1"/>
    <property type="match status" value="1"/>
</dbReference>
<dbReference type="PANTHER" id="PTHR30383:SF27">
    <property type="entry name" value="SPORE GERMINATION LIPASE LIPC"/>
    <property type="match status" value="1"/>
</dbReference>
<dbReference type="GO" id="GO:0004622">
    <property type="term" value="F:phosphatidylcholine lysophospholipase activity"/>
    <property type="evidence" value="ECO:0007669"/>
    <property type="project" value="TreeGrafter"/>
</dbReference>
<dbReference type="InterPro" id="IPR051532">
    <property type="entry name" value="Ester_Hydrolysis_Enzymes"/>
</dbReference>
<dbReference type="CDD" id="cd04506">
    <property type="entry name" value="SGNH_hydrolase_YpmR_like"/>
    <property type="match status" value="1"/>
</dbReference>
<dbReference type="Pfam" id="PF13472">
    <property type="entry name" value="Lipase_GDSL_2"/>
    <property type="match status" value="1"/>
</dbReference>